<comment type="catalytic activity">
    <reaction evidence="4">
        <text>a 2-deoxystreptamine antibiotic + acetyl-CoA = an N(3)-acetyl-2-deoxystreptamine antibiotic + CoA + H(+)</text>
        <dbReference type="Rhea" id="RHEA:12665"/>
        <dbReference type="ChEBI" id="CHEBI:15378"/>
        <dbReference type="ChEBI" id="CHEBI:57287"/>
        <dbReference type="ChEBI" id="CHEBI:57288"/>
        <dbReference type="ChEBI" id="CHEBI:57921"/>
        <dbReference type="ChEBI" id="CHEBI:77452"/>
        <dbReference type="EC" id="2.3.1.81"/>
    </reaction>
</comment>
<dbReference type="RefSeq" id="WP_123040590.1">
    <property type="nucleotide sequence ID" value="NZ_CP033433.1"/>
</dbReference>
<dbReference type="InterPro" id="IPR003679">
    <property type="entry name" value="Amioglycoside_AcTrfase"/>
</dbReference>
<evidence type="ECO:0000256" key="2">
    <source>
        <dbReference type="ARBA" id="ARBA00022679"/>
    </source>
</evidence>
<name>A0A3G3JWA2_9BACL</name>
<dbReference type="EC" id="2.3.1.-" evidence="4"/>
<keyword evidence="3 4" id="KW-0012">Acyltransferase</keyword>
<dbReference type="SUPFAM" id="SSF110710">
    <property type="entry name" value="TTHA0583/YokD-like"/>
    <property type="match status" value="1"/>
</dbReference>
<evidence type="ECO:0000256" key="4">
    <source>
        <dbReference type="RuleBase" id="RU365031"/>
    </source>
</evidence>
<dbReference type="EMBL" id="CP033433">
    <property type="protein sequence ID" value="AYQ72530.1"/>
    <property type="molecule type" value="Genomic_DNA"/>
</dbReference>
<gene>
    <name evidence="5" type="ORF">EAV92_08095</name>
</gene>
<dbReference type="KEGG" id="coh:EAV92_08095"/>
<accession>A0A3G3JWA2</accession>
<evidence type="ECO:0000313" key="6">
    <source>
        <dbReference type="Proteomes" id="UP000269097"/>
    </source>
</evidence>
<proteinExistence type="inferred from homology"/>
<keyword evidence="2 4" id="KW-0808">Transferase</keyword>
<dbReference type="GO" id="GO:0046677">
    <property type="term" value="P:response to antibiotic"/>
    <property type="evidence" value="ECO:0007669"/>
    <property type="project" value="UniProtKB-KW"/>
</dbReference>
<keyword evidence="4" id="KW-0046">Antibiotic resistance</keyword>
<reference evidence="5 6" key="1">
    <citation type="submission" date="2018-10" db="EMBL/GenBank/DDBJ databases">
        <title>Genome Sequence of Cohnella sp.</title>
        <authorList>
            <person name="Srinivasan S."/>
            <person name="Kim M.K."/>
        </authorList>
    </citation>
    <scope>NUCLEOTIDE SEQUENCE [LARGE SCALE GENOMIC DNA]</scope>
    <source>
        <strain evidence="5 6">18JY8-7</strain>
    </source>
</reference>
<evidence type="ECO:0000256" key="1">
    <source>
        <dbReference type="ARBA" id="ARBA00006383"/>
    </source>
</evidence>
<dbReference type="Proteomes" id="UP000269097">
    <property type="component" value="Chromosome"/>
</dbReference>
<comment type="similarity">
    <text evidence="1 4">Belongs to the antibiotic N-acetyltransferase family.</text>
</comment>
<dbReference type="InterPro" id="IPR028345">
    <property type="entry name" value="Antibiotic_NAT-like"/>
</dbReference>
<keyword evidence="6" id="KW-1185">Reference proteome</keyword>
<organism evidence="5 6">
    <name type="scientific">Cohnella candidum</name>
    <dbReference type="NCBI Taxonomy" id="2674991"/>
    <lineage>
        <taxon>Bacteria</taxon>
        <taxon>Bacillati</taxon>
        <taxon>Bacillota</taxon>
        <taxon>Bacilli</taxon>
        <taxon>Bacillales</taxon>
        <taxon>Paenibacillaceae</taxon>
        <taxon>Cohnella</taxon>
    </lineage>
</organism>
<dbReference type="GO" id="GO:0046353">
    <property type="term" value="F:aminoglycoside 3-N-acetyltransferase activity"/>
    <property type="evidence" value="ECO:0007669"/>
    <property type="project" value="UniProtKB-EC"/>
</dbReference>
<evidence type="ECO:0000256" key="3">
    <source>
        <dbReference type="ARBA" id="ARBA00023315"/>
    </source>
</evidence>
<dbReference type="Pfam" id="PF02522">
    <property type="entry name" value="Antibiotic_NAT"/>
    <property type="match status" value="1"/>
</dbReference>
<dbReference type="AlphaFoldDB" id="A0A3G3JWA2"/>
<evidence type="ECO:0000313" key="5">
    <source>
        <dbReference type="EMBL" id="AYQ72530.1"/>
    </source>
</evidence>
<protein>
    <recommendedName>
        <fullName evidence="4">Aminoglycoside N(3)-acetyltransferase</fullName>
        <ecNumber evidence="4">2.3.1.-</ecNumber>
    </recommendedName>
</protein>
<dbReference type="PANTHER" id="PTHR11104">
    <property type="entry name" value="AMINOGLYCOSIDE N3-ACETYLTRANSFERASE"/>
    <property type="match status" value="1"/>
</dbReference>
<sequence length="273" mass="30248">MNNEWKAIERTPFVVTVDSLVEDFRRLGIRPGMTLLVHSSLSAIGWVNGGPVAVVQALMEAVTEDGTLVMPTHSGEYSDPAKWQNPPVPEAWWDTIRATMPAFDPAVAPTRGMGRIVEAFRTFPGVIRSSHPALSFAAWGKLAHQVTDAHGLDFGLGERSPLARIYELDGSVLLIGVGHDSNTSLHLAENRAVRRTQRTEYAPILENGQRVWKAFQEIQFQTELFEEIGRAFEADRPVVTGAVGVAECRLFRQRDAVDFAAAWLDREGRMDSL</sequence>
<dbReference type="PANTHER" id="PTHR11104:SF0">
    <property type="entry name" value="SPBETA PROPHAGE-DERIVED AMINOGLYCOSIDE N(3')-ACETYLTRANSFERASE-LIKE PROTEIN YOKD"/>
    <property type="match status" value="1"/>
</dbReference>